<evidence type="ECO:0008006" key="4">
    <source>
        <dbReference type="Google" id="ProtNLM"/>
    </source>
</evidence>
<sequence length="154" mass="16104">MEVTVMGKWLAGIAASVIAAVIGWVVIGILNAPPPSPPALRVSAWYAPEPAQVGKIIDLFVKVRREDDEPVPNAKVKLTPISGTFMWAGSSSHSINGVTGANGLYSTKFQTVLQVGVIGGTPPPGTSKTGSISIFVSKAGYADSKTELRIETEN</sequence>
<evidence type="ECO:0000313" key="3">
    <source>
        <dbReference type="Proteomes" id="UP001223547"/>
    </source>
</evidence>
<keyword evidence="1" id="KW-0812">Transmembrane</keyword>
<name>A0ABT7HE08_9GAMM</name>
<protein>
    <recommendedName>
        <fullName evidence="4">Carboxypeptidase regulatory-like domain-containing protein</fullName>
    </recommendedName>
</protein>
<gene>
    <name evidence="2" type="ORF">QQF73_11565</name>
</gene>
<reference evidence="2 3" key="1">
    <citation type="submission" date="2023-05" db="EMBL/GenBank/DDBJ databases">
        <title>Marinobacter albus sp. nov., a marine bacterium isolated from sand in a coastal intertidal zone of huludao.</title>
        <authorList>
            <person name="Deng T."/>
        </authorList>
    </citation>
    <scope>NUCLEOTIDE SEQUENCE [LARGE SCALE GENOMIC DNA]</scope>
    <source>
        <strain evidence="2 3">M216</strain>
    </source>
</reference>
<evidence type="ECO:0000256" key="1">
    <source>
        <dbReference type="SAM" id="Phobius"/>
    </source>
</evidence>
<proteinExistence type="predicted"/>
<keyword evidence="1" id="KW-0472">Membrane</keyword>
<comment type="caution">
    <text evidence="2">The sequence shown here is derived from an EMBL/GenBank/DDBJ whole genome shotgun (WGS) entry which is preliminary data.</text>
</comment>
<dbReference type="EMBL" id="JASSQD010000001">
    <property type="protein sequence ID" value="MDK9558259.1"/>
    <property type="molecule type" value="Genomic_DNA"/>
</dbReference>
<keyword evidence="3" id="KW-1185">Reference proteome</keyword>
<dbReference type="Proteomes" id="UP001223547">
    <property type="component" value="Unassembled WGS sequence"/>
</dbReference>
<accession>A0ABT7HE08</accession>
<evidence type="ECO:0000313" key="2">
    <source>
        <dbReference type="EMBL" id="MDK9558259.1"/>
    </source>
</evidence>
<organism evidence="2 3">
    <name type="scientific">Marinobacter albus</name>
    <dbReference type="NCBI Taxonomy" id="3030833"/>
    <lineage>
        <taxon>Bacteria</taxon>
        <taxon>Pseudomonadati</taxon>
        <taxon>Pseudomonadota</taxon>
        <taxon>Gammaproteobacteria</taxon>
        <taxon>Pseudomonadales</taxon>
        <taxon>Marinobacteraceae</taxon>
        <taxon>Marinobacter</taxon>
    </lineage>
</organism>
<feature type="transmembrane region" description="Helical" evidence="1">
    <location>
        <begin position="9"/>
        <end position="30"/>
    </location>
</feature>
<keyword evidence="1" id="KW-1133">Transmembrane helix</keyword>
<dbReference type="RefSeq" id="WP_219865323.1">
    <property type="nucleotide sequence ID" value="NZ_JASSQD010000001.1"/>
</dbReference>